<dbReference type="RefSeq" id="WP_117331416.1">
    <property type="nucleotide sequence ID" value="NZ_QUWK01000018.1"/>
</dbReference>
<sequence length="246" mass="28090">MTNLLKRRGTEMIAQMAWRYLEGEPEENLPKLLKFIESVDMAESSKDIREKIQEILITKESPWYEYLLSFWQDIDTSVFRRFFNTCILNAYLARKKKEVEQDCTIPWLIRVNNTCEETIRKGKLSGTYVYCFTQKPNSKKTDKDALIALCLAHPDCAFFAPFSDGAIDEAFASQILSVQNLYPVVKADDGHTLKLLREKRLLFGLLDASGVDALVATGAKFIWSCTEDTRPCHPLDMGRESGEPSV</sequence>
<evidence type="ECO:0000313" key="1">
    <source>
        <dbReference type="EMBL" id="RFU93797.1"/>
    </source>
</evidence>
<reference evidence="1 2" key="2">
    <citation type="submission" date="2018-09" db="EMBL/GenBank/DDBJ databases">
        <title>Genome of Sphaerochaeta halotolerans strain 4-11.</title>
        <authorList>
            <person name="Nazina T.N."/>
            <person name="Sokolova D.S."/>
        </authorList>
    </citation>
    <scope>NUCLEOTIDE SEQUENCE [LARGE SCALE GENOMIC DNA]</scope>
    <source>
        <strain evidence="1 2">4-11</strain>
    </source>
</reference>
<gene>
    <name evidence="1" type="ORF">DYP60_12835</name>
</gene>
<accession>A0A372MDC4</accession>
<comment type="caution">
    <text evidence="1">The sequence shown here is derived from an EMBL/GenBank/DDBJ whole genome shotgun (WGS) entry which is preliminary data.</text>
</comment>
<proteinExistence type="predicted"/>
<name>A0A372MDC4_9SPIR</name>
<dbReference type="Proteomes" id="UP000264002">
    <property type="component" value="Unassembled WGS sequence"/>
</dbReference>
<keyword evidence="2" id="KW-1185">Reference proteome</keyword>
<dbReference type="EMBL" id="QUWK01000018">
    <property type="protein sequence ID" value="RFU93797.1"/>
    <property type="molecule type" value="Genomic_DNA"/>
</dbReference>
<organism evidence="1 2">
    <name type="scientific">Sphaerochaeta halotolerans</name>
    <dbReference type="NCBI Taxonomy" id="2293840"/>
    <lineage>
        <taxon>Bacteria</taxon>
        <taxon>Pseudomonadati</taxon>
        <taxon>Spirochaetota</taxon>
        <taxon>Spirochaetia</taxon>
        <taxon>Spirochaetales</taxon>
        <taxon>Sphaerochaetaceae</taxon>
        <taxon>Sphaerochaeta</taxon>
    </lineage>
</organism>
<reference evidence="2" key="1">
    <citation type="submission" date="2018-08" db="EMBL/GenBank/DDBJ databases">
        <authorList>
            <person name="Grouzdev D.S."/>
            <person name="Krutkina M.S."/>
        </authorList>
    </citation>
    <scope>NUCLEOTIDE SEQUENCE [LARGE SCALE GENOMIC DNA]</scope>
    <source>
        <strain evidence="2">4-11</strain>
    </source>
</reference>
<protein>
    <submittedName>
        <fullName evidence="1">Uncharacterized protein</fullName>
    </submittedName>
</protein>
<evidence type="ECO:0000313" key="2">
    <source>
        <dbReference type="Proteomes" id="UP000264002"/>
    </source>
</evidence>
<dbReference type="AlphaFoldDB" id="A0A372MDC4"/>